<accession>A0A1H6DNJ2</accession>
<keyword evidence="8" id="KW-0408">Iron</keyword>
<dbReference type="Pfam" id="PF00593">
    <property type="entry name" value="TonB_dep_Rec_b-barrel"/>
    <property type="match status" value="1"/>
</dbReference>
<dbReference type="InterPro" id="IPR011662">
    <property type="entry name" value="Secretin/TonB_short_N"/>
</dbReference>
<evidence type="ECO:0000256" key="8">
    <source>
        <dbReference type="ARBA" id="ARBA00023004"/>
    </source>
</evidence>
<dbReference type="CDD" id="cd01347">
    <property type="entry name" value="ligand_gated_channel"/>
    <property type="match status" value="1"/>
</dbReference>
<evidence type="ECO:0000256" key="12">
    <source>
        <dbReference type="ARBA" id="ARBA00023170"/>
    </source>
</evidence>
<dbReference type="Pfam" id="PF07660">
    <property type="entry name" value="STN"/>
    <property type="match status" value="1"/>
</dbReference>
<dbReference type="PANTHER" id="PTHR32552">
    <property type="entry name" value="FERRICHROME IRON RECEPTOR-RELATED"/>
    <property type="match status" value="1"/>
</dbReference>
<keyword evidence="13 14" id="KW-0998">Cell outer membrane</keyword>
<keyword evidence="3 14" id="KW-0813">Transport</keyword>
<name>A0A1H6DNJ2_9GAMM</name>
<dbReference type="SMART" id="SM00965">
    <property type="entry name" value="STN"/>
    <property type="match status" value="1"/>
</dbReference>
<dbReference type="FunFam" id="2.170.130.10:FF:000010">
    <property type="entry name" value="Ferripyoverdine receptor"/>
    <property type="match status" value="1"/>
</dbReference>
<protein>
    <submittedName>
        <fullName evidence="19">Outer-membrane receptor for ferric coprogen and ferric-rhodotorulic acid</fullName>
    </submittedName>
</protein>
<dbReference type="Proteomes" id="UP000236745">
    <property type="component" value="Unassembled WGS sequence"/>
</dbReference>
<sequence>MKTLPLSRKPLALAIHLLAIGSLCTFAGWTPQAQAQSGSTATTAEVETKLYKIPAGPLTAALNRFSTQAGVFLVGASTAAQGKNSPGLNGNYTLEQGFAALLTGSGLQAVKQTDGSYTLQVISTDESMLPTISVTDTATATESAESYKITSSPSATKMQMDILDTPQSVSVVTAKQIEDFQLGTINDVLDSTTGITVEKMESDRTQFTSRGFEITNFLIDGVSLPLNYSYQYGDIDMAIYDRVEVIRGATGLVSANGDPSATINLIRKRPTDESQAELKVSAGSWDYRRADADFSGALNEAGTVRGRAIFAVENADSYLDRYETDSNIASAIIETDLSDRTLLSAGFTRYEDNNQGSQWGGIPAFDGTDYDVSTNATSDWAYRDVVTNDLFVELEHTLANDWQIKGTYAYEDIDQDAELINLWVYSGVLEIDGVQQYELSSKEHLFNLTLNGDYSLWGRDHEFVAGIDLAKRDLEETSNYDYDLLGTVIDLDSWDGSTDTPTYDDRTDGTDYTEKQAALFLANNLHLTDKLSLLLGTRLSNWERSGTGYWDSDWGSDDSGVLTPYAGAVYKITDNLSTYASYTTTFTPQSYIDENGRYIDPAEGKNYEIGLKTSFLDDQMAATFALFRTEKDSVAEFAGTLTDGTGRSYYSAEDGVTTTGVELEVTGSPTDTLDITAGFAALNIEDAEGQDTQTYIPTRTLNASISYRPSVLPGLKVGASVSRRNATSISGSYGNVEQGAYTLVDLMAGYRVNDNIRLSLNVNNVTDEKYYGSLIKPYVVYGEPRSINASFTYQF</sequence>
<evidence type="ECO:0000256" key="9">
    <source>
        <dbReference type="ARBA" id="ARBA00023065"/>
    </source>
</evidence>
<evidence type="ECO:0000256" key="11">
    <source>
        <dbReference type="ARBA" id="ARBA00023136"/>
    </source>
</evidence>
<dbReference type="PROSITE" id="PS52016">
    <property type="entry name" value="TONB_DEPENDENT_REC_3"/>
    <property type="match status" value="1"/>
</dbReference>
<keyword evidence="10 16" id="KW-0798">TonB box</keyword>
<evidence type="ECO:0000256" key="16">
    <source>
        <dbReference type="RuleBase" id="RU003357"/>
    </source>
</evidence>
<evidence type="ECO:0000256" key="17">
    <source>
        <dbReference type="SAM" id="SignalP"/>
    </source>
</evidence>
<dbReference type="InterPro" id="IPR039426">
    <property type="entry name" value="TonB-dep_rcpt-like"/>
</dbReference>
<evidence type="ECO:0000259" key="18">
    <source>
        <dbReference type="SMART" id="SM00965"/>
    </source>
</evidence>
<feature type="domain" description="Secretin/TonB short N-terminal" evidence="18">
    <location>
        <begin position="72"/>
        <end position="122"/>
    </location>
</feature>
<evidence type="ECO:0000256" key="6">
    <source>
        <dbReference type="ARBA" id="ARBA00022692"/>
    </source>
</evidence>
<dbReference type="EMBL" id="FNVQ01000007">
    <property type="protein sequence ID" value="SEG86125.1"/>
    <property type="molecule type" value="Genomic_DNA"/>
</dbReference>
<dbReference type="Gene3D" id="2.40.170.20">
    <property type="entry name" value="TonB-dependent receptor, beta-barrel domain"/>
    <property type="match status" value="1"/>
</dbReference>
<evidence type="ECO:0000256" key="1">
    <source>
        <dbReference type="ARBA" id="ARBA00004571"/>
    </source>
</evidence>
<dbReference type="InterPro" id="IPR000531">
    <property type="entry name" value="Beta-barrel_TonB"/>
</dbReference>
<dbReference type="SUPFAM" id="SSF56935">
    <property type="entry name" value="Porins"/>
    <property type="match status" value="1"/>
</dbReference>
<dbReference type="GO" id="GO:0009279">
    <property type="term" value="C:cell outer membrane"/>
    <property type="evidence" value="ECO:0007669"/>
    <property type="project" value="UniProtKB-SubCell"/>
</dbReference>
<dbReference type="InterPro" id="IPR036942">
    <property type="entry name" value="Beta-barrel_TonB_sf"/>
</dbReference>
<evidence type="ECO:0000313" key="19">
    <source>
        <dbReference type="EMBL" id="SEG86125.1"/>
    </source>
</evidence>
<dbReference type="Gene3D" id="3.55.50.30">
    <property type="match status" value="1"/>
</dbReference>
<dbReference type="InterPro" id="IPR037066">
    <property type="entry name" value="Plug_dom_sf"/>
</dbReference>
<proteinExistence type="inferred from homology"/>
<evidence type="ECO:0000256" key="2">
    <source>
        <dbReference type="ARBA" id="ARBA00009810"/>
    </source>
</evidence>
<evidence type="ECO:0000256" key="13">
    <source>
        <dbReference type="ARBA" id="ARBA00023237"/>
    </source>
</evidence>
<evidence type="ECO:0000256" key="14">
    <source>
        <dbReference type="PROSITE-ProRule" id="PRU01360"/>
    </source>
</evidence>
<dbReference type="InterPro" id="IPR012910">
    <property type="entry name" value="Plug_dom"/>
</dbReference>
<feature type="short sequence motif" description="TonB C-terminal box" evidence="15">
    <location>
        <begin position="778"/>
        <end position="795"/>
    </location>
</feature>
<dbReference type="GO" id="GO:0015891">
    <property type="term" value="P:siderophore transport"/>
    <property type="evidence" value="ECO:0007669"/>
    <property type="project" value="InterPro"/>
</dbReference>
<evidence type="ECO:0000256" key="15">
    <source>
        <dbReference type="PROSITE-ProRule" id="PRU10144"/>
    </source>
</evidence>
<keyword evidence="20" id="KW-1185">Reference proteome</keyword>
<dbReference type="NCBIfam" id="TIGR01783">
    <property type="entry name" value="TonB-siderophor"/>
    <property type="match status" value="1"/>
</dbReference>
<dbReference type="OrthoDB" id="6127007at2"/>
<feature type="chain" id="PRO_5009296084" evidence="17">
    <location>
        <begin position="28"/>
        <end position="795"/>
    </location>
</feature>
<keyword evidence="12 19" id="KW-0675">Receptor</keyword>
<keyword evidence="5" id="KW-0410">Iron transport</keyword>
<dbReference type="InterPro" id="IPR010105">
    <property type="entry name" value="TonB_sidphr_rcpt"/>
</dbReference>
<organism evidence="19 20">
    <name type="scientific">Marinobacterium lutimaris</name>
    <dbReference type="NCBI Taxonomy" id="568106"/>
    <lineage>
        <taxon>Bacteria</taxon>
        <taxon>Pseudomonadati</taxon>
        <taxon>Pseudomonadota</taxon>
        <taxon>Gammaproteobacteria</taxon>
        <taxon>Oceanospirillales</taxon>
        <taxon>Oceanospirillaceae</taxon>
        <taxon>Marinobacterium</taxon>
    </lineage>
</organism>
<evidence type="ECO:0000256" key="4">
    <source>
        <dbReference type="ARBA" id="ARBA00022452"/>
    </source>
</evidence>
<reference evidence="19 20" key="1">
    <citation type="submission" date="2016-10" db="EMBL/GenBank/DDBJ databases">
        <authorList>
            <person name="de Groot N.N."/>
        </authorList>
    </citation>
    <scope>NUCLEOTIDE SEQUENCE [LARGE SCALE GENOMIC DNA]</scope>
    <source>
        <strain evidence="19 20">DSM 22012</strain>
    </source>
</reference>
<dbReference type="GO" id="GO:0038023">
    <property type="term" value="F:signaling receptor activity"/>
    <property type="evidence" value="ECO:0007669"/>
    <property type="project" value="InterPro"/>
</dbReference>
<keyword evidence="11 14" id="KW-0472">Membrane</keyword>
<dbReference type="RefSeq" id="WP_104005582.1">
    <property type="nucleotide sequence ID" value="NZ_FNVQ01000007.1"/>
</dbReference>
<dbReference type="Gene3D" id="2.170.130.10">
    <property type="entry name" value="TonB-dependent receptor, plug domain"/>
    <property type="match status" value="1"/>
</dbReference>
<dbReference type="PANTHER" id="PTHR32552:SF74">
    <property type="entry name" value="HYDROXAMATE SIDEROPHORE RECEPTOR FHUE"/>
    <property type="match status" value="1"/>
</dbReference>
<keyword evidence="6 14" id="KW-0812">Transmembrane</keyword>
<dbReference type="InterPro" id="IPR010917">
    <property type="entry name" value="TonB_rcpt_CS"/>
</dbReference>
<evidence type="ECO:0000256" key="10">
    <source>
        <dbReference type="ARBA" id="ARBA00023077"/>
    </source>
</evidence>
<evidence type="ECO:0000256" key="7">
    <source>
        <dbReference type="ARBA" id="ARBA00022729"/>
    </source>
</evidence>
<gene>
    <name evidence="19" type="ORF">SAMN05444390_107123</name>
</gene>
<dbReference type="Pfam" id="PF07715">
    <property type="entry name" value="Plug"/>
    <property type="match status" value="1"/>
</dbReference>
<keyword evidence="9" id="KW-0406">Ion transport</keyword>
<feature type="signal peptide" evidence="17">
    <location>
        <begin position="1"/>
        <end position="27"/>
    </location>
</feature>
<comment type="similarity">
    <text evidence="2 14 16">Belongs to the TonB-dependent receptor family.</text>
</comment>
<dbReference type="GO" id="GO:0015344">
    <property type="term" value="F:siderophore uptake transmembrane transporter activity"/>
    <property type="evidence" value="ECO:0007669"/>
    <property type="project" value="TreeGrafter"/>
</dbReference>
<evidence type="ECO:0000256" key="3">
    <source>
        <dbReference type="ARBA" id="ARBA00022448"/>
    </source>
</evidence>
<evidence type="ECO:0000313" key="20">
    <source>
        <dbReference type="Proteomes" id="UP000236745"/>
    </source>
</evidence>
<dbReference type="PROSITE" id="PS01156">
    <property type="entry name" value="TONB_DEPENDENT_REC_2"/>
    <property type="match status" value="1"/>
</dbReference>
<keyword evidence="7 17" id="KW-0732">Signal</keyword>
<evidence type="ECO:0000256" key="5">
    <source>
        <dbReference type="ARBA" id="ARBA00022496"/>
    </source>
</evidence>
<dbReference type="AlphaFoldDB" id="A0A1H6DNJ2"/>
<comment type="subcellular location">
    <subcellularLocation>
        <location evidence="1 14">Cell outer membrane</location>
        <topology evidence="1 14">Multi-pass membrane protein</topology>
    </subcellularLocation>
</comment>
<keyword evidence="4 14" id="KW-1134">Transmembrane beta strand</keyword>